<dbReference type="EMBL" id="BKCJ011335195">
    <property type="protein sequence ID" value="GFD22183.1"/>
    <property type="molecule type" value="Genomic_DNA"/>
</dbReference>
<sequence length="89" mass="8387">QPVAVLAHVWAATGGGGATGLAVCGTAAALAAVAGARQSLAGGPGASLHGGAGRRPSLWVAVLRQAAVVAAPPLLRPRPHVSGQLSAAG</sequence>
<feature type="non-terminal residue" evidence="1">
    <location>
        <position position="1"/>
    </location>
</feature>
<dbReference type="AlphaFoldDB" id="A0A699UJA7"/>
<name>A0A699UJA7_TANCI</name>
<organism evidence="1">
    <name type="scientific">Tanacetum cinerariifolium</name>
    <name type="common">Dalmatian daisy</name>
    <name type="synonym">Chrysanthemum cinerariifolium</name>
    <dbReference type="NCBI Taxonomy" id="118510"/>
    <lineage>
        <taxon>Eukaryota</taxon>
        <taxon>Viridiplantae</taxon>
        <taxon>Streptophyta</taxon>
        <taxon>Embryophyta</taxon>
        <taxon>Tracheophyta</taxon>
        <taxon>Spermatophyta</taxon>
        <taxon>Magnoliopsida</taxon>
        <taxon>eudicotyledons</taxon>
        <taxon>Gunneridae</taxon>
        <taxon>Pentapetalae</taxon>
        <taxon>asterids</taxon>
        <taxon>campanulids</taxon>
        <taxon>Asterales</taxon>
        <taxon>Asteraceae</taxon>
        <taxon>Asteroideae</taxon>
        <taxon>Anthemideae</taxon>
        <taxon>Anthemidinae</taxon>
        <taxon>Tanacetum</taxon>
    </lineage>
</organism>
<protein>
    <submittedName>
        <fullName evidence="1">Uncharacterized protein</fullName>
    </submittedName>
</protein>
<evidence type="ECO:0000313" key="1">
    <source>
        <dbReference type="EMBL" id="GFD22183.1"/>
    </source>
</evidence>
<accession>A0A699UJA7</accession>
<proteinExistence type="predicted"/>
<gene>
    <name evidence="1" type="ORF">Tci_894152</name>
</gene>
<comment type="caution">
    <text evidence="1">The sequence shown here is derived from an EMBL/GenBank/DDBJ whole genome shotgun (WGS) entry which is preliminary data.</text>
</comment>
<reference evidence="1" key="1">
    <citation type="journal article" date="2019" name="Sci. Rep.">
        <title>Draft genome of Tanacetum cinerariifolium, the natural source of mosquito coil.</title>
        <authorList>
            <person name="Yamashiro T."/>
            <person name="Shiraishi A."/>
            <person name="Satake H."/>
            <person name="Nakayama K."/>
        </authorList>
    </citation>
    <scope>NUCLEOTIDE SEQUENCE</scope>
</reference>